<dbReference type="STRING" id="1217970.SAMN05444002_0766"/>
<feature type="binding site" evidence="15">
    <location>
        <position position="87"/>
    </location>
    <ligand>
        <name>Zn(2+)</name>
        <dbReference type="ChEBI" id="CHEBI:29105"/>
        <note>catalytic</note>
    </ligand>
</feature>
<evidence type="ECO:0000256" key="12">
    <source>
        <dbReference type="PIRNR" id="PIRNR006769"/>
    </source>
</evidence>
<feature type="binding site" evidence="15">
    <location>
        <position position="53"/>
    </location>
    <ligand>
        <name>Zn(2+)</name>
        <dbReference type="ChEBI" id="CHEBI:29105"/>
        <note>catalytic</note>
    </ligand>
</feature>
<dbReference type="PIRSF" id="PIRSF006769">
    <property type="entry name" value="RibD"/>
    <property type="match status" value="1"/>
</dbReference>
<dbReference type="SUPFAM" id="SSF53597">
    <property type="entry name" value="Dihydrofolate reductase-like"/>
    <property type="match status" value="1"/>
</dbReference>
<keyword evidence="11" id="KW-0511">Multifunctional enzyme</keyword>
<dbReference type="RefSeq" id="WP_342745197.1">
    <property type="nucleotide sequence ID" value="NZ_FSRL01000001.1"/>
</dbReference>
<keyword evidence="7 12" id="KW-0479">Metal-binding</keyword>
<dbReference type="NCBIfam" id="TIGR00326">
    <property type="entry name" value="eubact_ribD"/>
    <property type="match status" value="1"/>
</dbReference>
<dbReference type="Pfam" id="PF01872">
    <property type="entry name" value="RibD_C"/>
    <property type="match status" value="1"/>
</dbReference>
<dbReference type="GO" id="GO:0009231">
    <property type="term" value="P:riboflavin biosynthetic process"/>
    <property type="evidence" value="ECO:0007669"/>
    <property type="project" value="UniProtKB-UniPathway"/>
</dbReference>
<feature type="binding site" evidence="14">
    <location>
        <position position="199"/>
    </location>
    <ligand>
        <name>NADP(+)</name>
        <dbReference type="ChEBI" id="CHEBI:58349"/>
    </ligand>
</feature>
<keyword evidence="6 12" id="KW-0686">Riboflavin biosynthesis</keyword>
<dbReference type="InterPro" id="IPR050765">
    <property type="entry name" value="Riboflavin_Biosynth_HTPR"/>
</dbReference>
<dbReference type="PROSITE" id="PS51747">
    <property type="entry name" value="CYT_DCMP_DEAMINASES_2"/>
    <property type="match status" value="1"/>
</dbReference>
<dbReference type="SUPFAM" id="SSF53927">
    <property type="entry name" value="Cytidine deaminase-like"/>
    <property type="match status" value="1"/>
</dbReference>
<dbReference type="PANTHER" id="PTHR38011">
    <property type="entry name" value="DIHYDROFOLATE REDUCTASE FAMILY PROTEIN (AFU_ORTHOLOGUE AFUA_8G06820)"/>
    <property type="match status" value="1"/>
</dbReference>
<dbReference type="CDD" id="cd01284">
    <property type="entry name" value="Riboflavin_deaminase-reductase"/>
    <property type="match status" value="1"/>
</dbReference>
<evidence type="ECO:0000256" key="5">
    <source>
        <dbReference type="ARBA" id="ARBA00007417"/>
    </source>
</evidence>
<comment type="similarity">
    <text evidence="5 12">In the C-terminal section; belongs to the HTP reductase family.</text>
</comment>
<proteinExistence type="inferred from homology"/>
<feature type="domain" description="CMP/dCMP-type deaminase" evidence="16">
    <location>
        <begin position="4"/>
        <end position="126"/>
    </location>
</feature>
<dbReference type="GO" id="GO:0008835">
    <property type="term" value="F:diaminohydroxyphosphoribosylaminopyrimidine deaminase activity"/>
    <property type="evidence" value="ECO:0007669"/>
    <property type="project" value="UniProtKB-EC"/>
</dbReference>
<evidence type="ECO:0000313" key="18">
    <source>
        <dbReference type="Proteomes" id="UP000184932"/>
    </source>
</evidence>
<feature type="binding site" evidence="14">
    <location>
        <position position="187"/>
    </location>
    <ligand>
        <name>substrate</name>
    </ligand>
</feature>
<gene>
    <name evidence="17" type="ORF">SAMN05444002_0766</name>
</gene>
<name>A0A1N6EGV3_9RHOB</name>
<dbReference type="UniPathway" id="UPA00275">
    <property type="reaction ID" value="UER00401"/>
</dbReference>
<dbReference type="AlphaFoldDB" id="A0A1N6EGV3"/>
<dbReference type="EC" id="3.5.4.26" evidence="12"/>
<evidence type="ECO:0000256" key="6">
    <source>
        <dbReference type="ARBA" id="ARBA00022619"/>
    </source>
</evidence>
<reference evidence="18" key="1">
    <citation type="submission" date="2016-11" db="EMBL/GenBank/DDBJ databases">
        <authorList>
            <person name="Varghese N."/>
            <person name="Submissions S."/>
        </authorList>
    </citation>
    <scope>NUCLEOTIDE SEQUENCE [LARGE SCALE GENOMIC DNA]</scope>
    <source>
        <strain evidence="18">DSM 29440</strain>
    </source>
</reference>
<protein>
    <recommendedName>
        <fullName evidence="12">Riboflavin biosynthesis protein RibD</fullName>
    </recommendedName>
    <domain>
        <recommendedName>
            <fullName evidence="12">Diaminohydroxyphosphoribosylaminopyrimidine deaminase</fullName>
            <shortName evidence="12">DRAP deaminase</shortName>
            <ecNumber evidence="12">3.5.4.26</ecNumber>
        </recommendedName>
        <alternativeName>
            <fullName evidence="12">Riboflavin-specific deaminase</fullName>
        </alternativeName>
    </domain>
    <domain>
        <recommendedName>
            <fullName evidence="12">5-amino-6-(5-phosphoribosylamino)uracil reductase</fullName>
            <ecNumber evidence="12">1.1.1.193</ecNumber>
        </recommendedName>
        <alternativeName>
            <fullName evidence="12">HTP reductase</fullName>
        </alternativeName>
    </domain>
</protein>
<evidence type="ECO:0000256" key="4">
    <source>
        <dbReference type="ARBA" id="ARBA00005259"/>
    </source>
</evidence>
<sequence>MTRSDDAQWMARALSLGARGLGQVWPNPAVGCIVVKDQRVVGRGWTQPGGRPHAEAIALAQAGEAARGATAYVTLEPCAHHGKTPPCADALVTAGVARVVTALEDPDPRTAGQGIARLSAAGIFCETNVLPDAARRAHAGFLSRVERGRPLLTLKLASSFDGRIATASGESKWITGPAARHAVQGLRASHDAVLVGAGTARADDPALTLRGYGERRSPVRVIISRRLDLPTESQLARTARNVPLWLCHGPDAPDDRRVAWAKAGADLIEVPLGQDRHPDPAAMLQLLGARGLTRVLCEGGGMLAASLIVADLPDQLVGFTAGLALGAEGQPAIGPLGLAALSEARRYVLEGTCKIGPDLMAVWDRRR</sequence>
<accession>A0A1N6EGV3</accession>
<keyword evidence="18" id="KW-1185">Reference proteome</keyword>
<keyword evidence="9 12" id="KW-0521">NADP</keyword>
<comment type="catalytic activity">
    <reaction evidence="12">
        <text>2,5-diamino-6-hydroxy-4-(5-phosphoribosylamino)-pyrimidine + H2O + H(+) = 5-amino-6-(5-phospho-D-ribosylamino)uracil + NH4(+)</text>
        <dbReference type="Rhea" id="RHEA:21868"/>
        <dbReference type="ChEBI" id="CHEBI:15377"/>
        <dbReference type="ChEBI" id="CHEBI:15378"/>
        <dbReference type="ChEBI" id="CHEBI:28938"/>
        <dbReference type="ChEBI" id="CHEBI:58453"/>
        <dbReference type="ChEBI" id="CHEBI:58614"/>
        <dbReference type="EC" id="3.5.4.26"/>
    </reaction>
</comment>
<dbReference type="Gene3D" id="3.40.140.10">
    <property type="entry name" value="Cytidine Deaminase, domain 2"/>
    <property type="match status" value="1"/>
</dbReference>
<dbReference type="Pfam" id="PF00383">
    <property type="entry name" value="dCMP_cyt_deam_1"/>
    <property type="match status" value="1"/>
</dbReference>
<dbReference type="InterPro" id="IPR004794">
    <property type="entry name" value="Eubact_RibD"/>
</dbReference>
<dbReference type="EMBL" id="FSRL01000001">
    <property type="protein sequence ID" value="SIN82259.1"/>
    <property type="molecule type" value="Genomic_DNA"/>
</dbReference>
<keyword evidence="8 12" id="KW-0862">Zinc</keyword>
<dbReference type="GO" id="GO:0008270">
    <property type="term" value="F:zinc ion binding"/>
    <property type="evidence" value="ECO:0007669"/>
    <property type="project" value="InterPro"/>
</dbReference>
<dbReference type="InterPro" id="IPR002734">
    <property type="entry name" value="RibDG_C"/>
</dbReference>
<comment type="similarity">
    <text evidence="4 12">In the N-terminal section; belongs to the cytidine and deoxycytidylate deaminase family.</text>
</comment>
<evidence type="ECO:0000256" key="9">
    <source>
        <dbReference type="ARBA" id="ARBA00022857"/>
    </source>
</evidence>
<comment type="function">
    <text evidence="1 12">Converts 2,5-diamino-6-(ribosylamino)-4(3h)-pyrimidinone 5'-phosphate into 5-amino-6-(ribosylamino)-2,4(1h,3h)-pyrimidinedione 5'-phosphate.</text>
</comment>
<comment type="catalytic activity">
    <reaction evidence="12">
        <text>5-amino-6-(5-phospho-D-ribitylamino)uracil + NADP(+) = 5-amino-6-(5-phospho-D-ribosylamino)uracil + NADPH + H(+)</text>
        <dbReference type="Rhea" id="RHEA:17845"/>
        <dbReference type="ChEBI" id="CHEBI:15378"/>
        <dbReference type="ChEBI" id="CHEBI:57783"/>
        <dbReference type="ChEBI" id="CHEBI:58349"/>
        <dbReference type="ChEBI" id="CHEBI:58421"/>
        <dbReference type="ChEBI" id="CHEBI:58453"/>
        <dbReference type="EC" id="1.1.1.193"/>
    </reaction>
</comment>
<feature type="binding site" evidence="14">
    <location>
        <position position="298"/>
    </location>
    <ligand>
        <name>substrate</name>
    </ligand>
</feature>
<dbReference type="EC" id="1.1.1.193" evidence="12"/>
<evidence type="ECO:0000256" key="1">
    <source>
        <dbReference type="ARBA" id="ARBA00002151"/>
    </source>
</evidence>
<dbReference type="InterPro" id="IPR016193">
    <property type="entry name" value="Cytidine_deaminase-like"/>
</dbReference>
<evidence type="ECO:0000256" key="13">
    <source>
        <dbReference type="PIRSR" id="PIRSR006769-1"/>
    </source>
</evidence>
<evidence type="ECO:0000256" key="14">
    <source>
        <dbReference type="PIRSR" id="PIRSR006769-2"/>
    </source>
</evidence>
<keyword evidence="10 12" id="KW-0560">Oxidoreductase</keyword>
<evidence type="ECO:0000256" key="2">
    <source>
        <dbReference type="ARBA" id="ARBA00004882"/>
    </source>
</evidence>
<dbReference type="Gene3D" id="3.40.430.10">
    <property type="entry name" value="Dihydrofolate Reductase, subunit A"/>
    <property type="match status" value="1"/>
</dbReference>
<feature type="binding site" evidence="14">
    <location>
        <position position="171"/>
    </location>
    <ligand>
        <name>substrate</name>
    </ligand>
</feature>
<comment type="cofactor">
    <cofactor evidence="12 15">
        <name>Zn(2+)</name>
        <dbReference type="ChEBI" id="CHEBI:29105"/>
    </cofactor>
    <text evidence="12 15">Binds 1 zinc ion.</text>
</comment>
<dbReference type="GO" id="GO:0008703">
    <property type="term" value="F:5-amino-6-(5-phosphoribosylamino)uracil reductase activity"/>
    <property type="evidence" value="ECO:0007669"/>
    <property type="project" value="UniProtKB-EC"/>
</dbReference>
<dbReference type="PROSITE" id="PS00903">
    <property type="entry name" value="CYT_DCMP_DEAMINASES_1"/>
    <property type="match status" value="1"/>
</dbReference>
<comment type="pathway">
    <text evidence="3 12">Cofactor biosynthesis; riboflavin biosynthesis; 5-amino-6-(D-ribitylamino)uracil from GTP: step 3/4.</text>
</comment>
<feature type="active site" description="Proton donor" evidence="13">
    <location>
        <position position="55"/>
    </location>
</feature>
<feature type="binding site" evidence="14">
    <location>
        <position position="173"/>
    </location>
    <ligand>
        <name>NADP(+)</name>
        <dbReference type="ChEBI" id="CHEBI:58349"/>
    </ligand>
</feature>
<feature type="binding site" evidence="14">
    <location>
        <begin position="300"/>
        <end position="306"/>
    </location>
    <ligand>
        <name>NADP(+)</name>
        <dbReference type="ChEBI" id="CHEBI:58349"/>
    </ligand>
</feature>
<comment type="pathway">
    <text evidence="2 12">Cofactor biosynthesis; riboflavin biosynthesis; 5-amino-6-(D-ribitylamino)uracil from GTP: step 2/4.</text>
</comment>
<feature type="binding site" evidence="14">
    <location>
        <position position="207"/>
    </location>
    <ligand>
        <name>substrate</name>
    </ligand>
</feature>
<feature type="binding site" evidence="14">
    <location>
        <position position="210"/>
    </location>
    <ligand>
        <name>substrate</name>
    </ligand>
</feature>
<evidence type="ECO:0000313" key="17">
    <source>
        <dbReference type="EMBL" id="SIN82259.1"/>
    </source>
</evidence>
<dbReference type="InterPro" id="IPR024072">
    <property type="entry name" value="DHFR-like_dom_sf"/>
</dbReference>
<evidence type="ECO:0000256" key="8">
    <source>
        <dbReference type="ARBA" id="ARBA00022833"/>
    </source>
</evidence>
<dbReference type="InterPro" id="IPR016192">
    <property type="entry name" value="APOBEC/CMP_deaminase_Zn-bd"/>
</dbReference>
<dbReference type="Proteomes" id="UP000184932">
    <property type="component" value="Unassembled WGS sequence"/>
</dbReference>
<organism evidence="17 18">
    <name type="scientific">Vannielia litorea</name>
    <dbReference type="NCBI Taxonomy" id="1217970"/>
    <lineage>
        <taxon>Bacteria</taxon>
        <taxon>Pseudomonadati</taxon>
        <taxon>Pseudomonadota</taxon>
        <taxon>Alphaproteobacteria</taxon>
        <taxon>Rhodobacterales</taxon>
        <taxon>Paracoccaceae</taxon>
        <taxon>Vannielia</taxon>
    </lineage>
</organism>
<evidence type="ECO:0000256" key="3">
    <source>
        <dbReference type="ARBA" id="ARBA00004910"/>
    </source>
</evidence>
<dbReference type="InterPro" id="IPR002125">
    <property type="entry name" value="CMP_dCMP_dom"/>
</dbReference>
<feature type="binding site" evidence="14">
    <location>
        <position position="203"/>
    </location>
    <ligand>
        <name>substrate</name>
    </ligand>
</feature>
<evidence type="ECO:0000256" key="7">
    <source>
        <dbReference type="ARBA" id="ARBA00022723"/>
    </source>
</evidence>
<feature type="binding site" evidence="14">
    <location>
        <position position="157"/>
    </location>
    <ligand>
        <name>NADP(+)</name>
        <dbReference type="ChEBI" id="CHEBI:58349"/>
    </ligand>
</feature>
<evidence type="ECO:0000259" key="16">
    <source>
        <dbReference type="PROSITE" id="PS51747"/>
    </source>
</evidence>
<evidence type="ECO:0000256" key="11">
    <source>
        <dbReference type="ARBA" id="ARBA00023268"/>
    </source>
</evidence>
<dbReference type="PANTHER" id="PTHR38011:SF7">
    <property type="entry name" value="2,5-DIAMINO-6-RIBOSYLAMINO-4(3H)-PYRIMIDINONE 5'-PHOSPHATE REDUCTASE"/>
    <property type="match status" value="1"/>
</dbReference>
<evidence type="ECO:0000256" key="15">
    <source>
        <dbReference type="PIRSR" id="PIRSR006769-3"/>
    </source>
</evidence>
<evidence type="ECO:0000256" key="10">
    <source>
        <dbReference type="ARBA" id="ARBA00023002"/>
    </source>
</evidence>
<keyword evidence="12" id="KW-0378">Hydrolase</keyword>
<feature type="binding site" evidence="15">
    <location>
        <position position="78"/>
    </location>
    <ligand>
        <name>Zn(2+)</name>
        <dbReference type="ChEBI" id="CHEBI:29105"/>
        <note>catalytic</note>
    </ligand>
</feature>